<evidence type="ECO:0000313" key="5">
    <source>
        <dbReference type="Proteomes" id="UP000076532"/>
    </source>
</evidence>
<feature type="region of interest" description="Disordered" evidence="1">
    <location>
        <begin position="1"/>
        <end position="27"/>
    </location>
</feature>
<feature type="transmembrane region" description="Helical" evidence="2">
    <location>
        <begin position="58"/>
        <end position="75"/>
    </location>
</feature>
<evidence type="ECO:0000256" key="1">
    <source>
        <dbReference type="SAM" id="MobiDB-lite"/>
    </source>
</evidence>
<organism evidence="4 5">
    <name type="scientific">Athelia psychrophila</name>
    <dbReference type="NCBI Taxonomy" id="1759441"/>
    <lineage>
        <taxon>Eukaryota</taxon>
        <taxon>Fungi</taxon>
        <taxon>Dikarya</taxon>
        <taxon>Basidiomycota</taxon>
        <taxon>Agaricomycotina</taxon>
        <taxon>Agaricomycetes</taxon>
        <taxon>Agaricomycetidae</taxon>
        <taxon>Atheliales</taxon>
        <taxon>Atheliaceae</taxon>
        <taxon>Athelia</taxon>
    </lineage>
</organism>
<keyword evidence="2" id="KW-0812">Transmembrane</keyword>
<dbReference type="Proteomes" id="UP000076532">
    <property type="component" value="Unassembled WGS sequence"/>
</dbReference>
<dbReference type="Pfam" id="PF20153">
    <property type="entry name" value="DUF6535"/>
    <property type="match status" value="1"/>
</dbReference>
<dbReference type="AlphaFoldDB" id="A0A167X606"/>
<keyword evidence="2" id="KW-0472">Membrane</keyword>
<feature type="region of interest" description="Disordered" evidence="1">
    <location>
        <begin position="817"/>
        <end position="888"/>
    </location>
</feature>
<name>A0A167X606_9AGAM</name>
<feature type="transmembrane region" description="Helical" evidence="2">
    <location>
        <begin position="126"/>
        <end position="145"/>
    </location>
</feature>
<feature type="transmembrane region" description="Helical" evidence="2">
    <location>
        <begin position="191"/>
        <end position="208"/>
    </location>
</feature>
<dbReference type="STRING" id="436010.A0A167X606"/>
<keyword evidence="2" id="KW-1133">Transmembrane helix</keyword>
<gene>
    <name evidence="4" type="ORF">FIBSPDRAFT_1053306</name>
</gene>
<accession>A0A167X606</accession>
<evidence type="ECO:0000256" key="2">
    <source>
        <dbReference type="SAM" id="Phobius"/>
    </source>
</evidence>
<proteinExistence type="predicted"/>
<dbReference type="OrthoDB" id="3235960at2759"/>
<reference evidence="4 5" key="1">
    <citation type="journal article" date="2016" name="Mol. Biol. Evol.">
        <title>Comparative Genomics of Early-Diverging Mushroom-Forming Fungi Provides Insights into the Origins of Lignocellulose Decay Capabilities.</title>
        <authorList>
            <person name="Nagy L.G."/>
            <person name="Riley R."/>
            <person name="Tritt A."/>
            <person name="Adam C."/>
            <person name="Daum C."/>
            <person name="Floudas D."/>
            <person name="Sun H."/>
            <person name="Yadav J.S."/>
            <person name="Pangilinan J."/>
            <person name="Larsson K.H."/>
            <person name="Matsuura K."/>
            <person name="Barry K."/>
            <person name="Labutti K."/>
            <person name="Kuo R."/>
            <person name="Ohm R.A."/>
            <person name="Bhattacharya S.S."/>
            <person name="Shirouzu T."/>
            <person name="Yoshinaga Y."/>
            <person name="Martin F.M."/>
            <person name="Grigoriev I.V."/>
            <person name="Hibbett D.S."/>
        </authorList>
    </citation>
    <scope>NUCLEOTIDE SEQUENCE [LARGE SCALE GENOMIC DNA]</scope>
    <source>
        <strain evidence="4 5">CBS 109695</strain>
    </source>
</reference>
<sequence>MADKESPEKEAPTGKPNITEAPDKDYDDPTAKVWSAYLSETAHYDSALVESWTRDMDGILIFAGLFSAIVTAMIVESYKTLMPDPGDRTVALLVQISQQLGGNVSTVNIPDINSFQPSSSALRVNIFWFFSLSLGLTCALAATLVQQWARSYLQAVQRRPAPQKKARIRSYLYQGMQQFGMPAVVESIPTLLHASVFLFFAGLVDFLYSINRAVALVILSIVAVGGTLYMIITILPIINRQCPYRTPLSQVCWYLAQILGVLRYCENGVWRRVNGSMAQGREMLACADLPGRKQRDIEALSWTLDSLTEDSELLPFVEAIPAFFSSEGGTFTTSQIAVAEDLPLITRAIGLLLICKEPGSLVGLFRRKRAIACMNAISCLYARCSSDFSKILATHEALICSALMPMTHDEDEHIATAAGATAEVIVEHVQRSVICHDDGQMTAWAMEALHRWESLESLVEMIPDFIRSPQAVIPSFGRQDLARKHSPTFIQDVVRIFRCYYLYVLLQSCQQSQHNLDSNGILRRRALACVKAMFYLAGTPEGRVVLADTRTPIVHWAERCDSAVVAQYATCTVTRMTCQVQRDLIQSLACHDDVQDRLSNLVRLALYLRDLHAPRIRPLPPPAATDIGNYGHLEEHFEEEMARMKQLSAGLSPGDVDHLRLPENTGAPELPVFARLALYRGHMRILLQFLDGFGCRTETTADALELAHDTIHSMQPYLTARYSCHSDQDRLLRHCRELFLPLAAVKGQTTAMRPGGNGVNDVLQRIIAMLLIVMGTISASDLMQDTKGLIQEYLEAACGAHDGAAVDALQMLEKSGHLDPLEDDDDLRYPEDTGGSMTASSITQVDISSADAEMDISHAHSPLDLAAGKWPSTPVPDHSEPEVSETET</sequence>
<evidence type="ECO:0000313" key="4">
    <source>
        <dbReference type="EMBL" id="KZP06859.1"/>
    </source>
</evidence>
<keyword evidence="5" id="KW-1185">Reference proteome</keyword>
<protein>
    <recommendedName>
        <fullName evidence="3">DUF6535 domain-containing protein</fullName>
    </recommendedName>
</protein>
<feature type="compositionally biased region" description="Basic and acidic residues" evidence="1">
    <location>
        <begin position="1"/>
        <end position="12"/>
    </location>
</feature>
<dbReference type="InterPro" id="IPR045338">
    <property type="entry name" value="DUF6535"/>
</dbReference>
<feature type="compositionally biased region" description="Polar residues" evidence="1">
    <location>
        <begin position="835"/>
        <end position="847"/>
    </location>
</feature>
<feature type="domain" description="DUF6535" evidence="3">
    <location>
        <begin position="34"/>
        <end position="208"/>
    </location>
</feature>
<evidence type="ECO:0000259" key="3">
    <source>
        <dbReference type="Pfam" id="PF20153"/>
    </source>
</evidence>
<dbReference type="EMBL" id="KV417771">
    <property type="protein sequence ID" value="KZP06859.1"/>
    <property type="molecule type" value="Genomic_DNA"/>
</dbReference>
<feature type="transmembrane region" description="Helical" evidence="2">
    <location>
        <begin position="215"/>
        <end position="238"/>
    </location>
</feature>